<dbReference type="OrthoDB" id="63267at2759"/>
<dbReference type="RefSeq" id="XP_018293879.1">
    <property type="nucleotide sequence ID" value="XM_018428140.1"/>
</dbReference>
<keyword evidence="14" id="KW-1185">Reference proteome</keyword>
<evidence type="ECO:0000256" key="10">
    <source>
        <dbReference type="RuleBase" id="RU000304"/>
    </source>
</evidence>
<evidence type="ECO:0000256" key="9">
    <source>
        <dbReference type="PROSITE-ProRule" id="PRU10141"/>
    </source>
</evidence>
<dbReference type="GO" id="GO:0005524">
    <property type="term" value="F:ATP binding"/>
    <property type="evidence" value="ECO:0007669"/>
    <property type="project" value="UniProtKB-UniRule"/>
</dbReference>
<dbReference type="FunFam" id="1.10.510.10:FF:000005">
    <property type="entry name" value="cAMP-dependent protein kinase catalytic subunit alpha"/>
    <property type="match status" value="1"/>
</dbReference>
<evidence type="ECO:0000256" key="4">
    <source>
        <dbReference type="ARBA" id="ARBA00022741"/>
    </source>
</evidence>
<dbReference type="GO" id="GO:0004691">
    <property type="term" value="F:cAMP-dependent protein kinase activity"/>
    <property type="evidence" value="ECO:0007669"/>
    <property type="project" value="UniProtKB-EC"/>
</dbReference>
<feature type="non-terminal residue" evidence="13">
    <location>
        <position position="1"/>
    </location>
</feature>
<dbReference type="AlphaFoldDB" id="A0A167NGC6"/>
<sequence length="317" mass="36338">KLQLNDFILKETLGTGSFGRVHLAQSKINGKHYAVKALNKHDVVRLKQVEHINNEPTILRDVAHPFLVTLWDTFQDDSHLFMVMDYVPGGELFRILRKQKKFSESAARFYAAEVILALEYLHERDIIYRDLKPENILLDAKGHVKLTDFGFAKRVPDITWTVCGTPDYLAPEIIRSKGYSKAVDWWSLGVLIYEMLVGEPPFVDKNPVGLYEKILDCRIPWPKDFSPVAKDLLLGLLTPDLSRRYGNLKNGSADIKMHPWFADVDWELVARRQAKPPFVPDIEGDGDSNCFAQYKEPNVSYGRQLNDDPHRAKFPAF</sequence>
<organism evidence="13 14">
    <name type="scientific">Phycomyces blakesleeanus (strain ATCC 8743b / DSM 1359 / FGSC 10004 / NBRC 33097 / NRRL 1555)</name>
    <dbReference type="NCBI Taxonomy" id="763407"/>
    <lineage>
        <taxon>Eukaryota</taxon>
        <taxon>Fungi</taxon>
        <taxon>Fungi incertae sedis</taxon>
        <taxon>Mucoromycota</taxon>
        <taxon>Mucoromycotina</taxon>
        <taxon>Mucoromycetes</taxon>
        <taxon>Mucorales</taxon>
        <taxon>Phycomycetaceae</taxon>
        <taxon>Phycomyces</taxon>
    </lineage>
</organism>
<proteinExistence type="inferred from homology"/>
<dbReference type="InterPro" id="IPR000719">
    <property type="entry name" value="Prot_kinase_dom"/>
</dbReference>
<dbReference type="PANTHER" id="PTHR24353">
    <property type="entry name" value="CYCLIC NUCLEOTIDE-DEPENDENT PROTEIN KINASE"/>
    <property type="match status" value="1"/>
</dbReference>
<dbReference type="PANTHER" id="PTHR24353:SF153">
    <property type="entry name" value="CAMP-DEPENDENT PROTEIN KINASE CATALYTIC SUBUNIT 1"/>
    <property type="match status" value="1"/>
</dbReference>
<keyword evidence="4 9" id="KW-0547">Nucleotide-binding</keyword>
<dbReference type="InterPro" id="IPR008271">
    <property type="entry name" value="Ser/Thr_kinase_AS"/>
</dbReference>
<dbReference type="Gene3D" id="3.30.200.20">
    <property type="entry name" value="Phosphorylase Kinase, domain 1"/>
    <property type="match status" value="1"/>
</dbReference>
<dbReference type="Pfam" id="PF00069">
    <property type="entry name" value="Pkinase"/>
    <property type="match status" value="1"/>
</dbReference>
<keyword evidence="5 13" id="KW-0418">Kinase</keyword>
<dbReference type="PROSITE" id="PS50011">
    <property type="entry name" value="PROTEIN_KINASE_DOM"/>
    <property type="match status" value="1"/>
</dbReference>
<dbReference type="PROSITE" id="PS00107">
    <property type="entry name" value="PROTEIN_KINASE_ATP"/>
    <property type="match status" value="1"/>
</dbReference>
<dbReference type="InParanoid" id="A0A167NGC6"/>
<evidence type="ECO:0000256" key="1">
    <source>
        <dbReference type="ARBA" id="ARBA00012444"/>
    </source>
</evidence>
<dbReference type="STRING" id="763407.A0A167NGC6"/>
<evidence type="ECO:0000256" key="2">
    <source>
        <dbReference type="ARBA" id="ARBA00022527"/>
    </source>
</evidence>
<keyword evidence="6 9" id="KW-0067">ATP-binding</keyword>
<dbReference type="GO" id="GO:0005952">
    <property type="term" value="C:cAMP-dependent protein kinase complex"/>
    <property type="evidence" value="ECO:0007669"/>
    <property type="project" value="TreeGrafter"/>
</dbReference>
<dbReference type="InterPro" id="IPR011009">
    <property type="entry name" value="Kinase-like_dom_sf"/>
</dbReference>
<keyword evidence="2 10" id="KW-0723">Serine/threonine-protein kinase</keyword>
<feature type="binding site" evidence="9">
    <location>
        <position position="36"/>
    </location>
    <ligand>
        <name>ATP</name>
        <dbReference type="ChEBI" id="CHEBI:30616"/>
    </ligand>
</feature>
<dbReference type="VEuPathDB" id="FungiDB:PHYBLDRAFT_109875"/>
<dbReference type="PROSITE" id="PS00108">
    <property type="entry name" value="PROTEIN_KINASE_ST"/>
    <property type="match status" value="1"/>
</dbReference>
<comment type="catalytic activity">
    <reaction evidence="8">
        <text>L-seryl-[protein] + ATP = O-phospho-L-seryl-[protein] + ADP + H(+)</text>
        <dbReference type="Rhea" id="RHEA:17989"/>
        <dbReference type="Rhea" id="RHEA-COMP:9863"/>
        <dbReference type="Rhea" id="RHEA-COMP:11604"/>
        <dbReference type="ChEBI" id="CHEBI:15378"/>
        <dbReference type="ChEBI" id="CHEBI:29999"/>
        <dbReference type="ChEBI" id="CHEBI:30616"/>
        <dbReference type="ChEBI" id="CHEBI:83421"/>
        <dbReference type="ChEBI" id="CHEBI:456216"/>
        <dbReference type="EC" id="2.7.11.11"/>
    </reaction>
</comment>
<dbReference type="CDD" id="cd05580">
    <property type="entry name" value="STKc_PKA_like"/>
    <property type="match status" value="1"/>
</dbReference>
<evidence type="ECO:0000256" key="6">
    <source>
        <dbReference type="ARBA" id="ARBA00022840"/>
    </source>
</evidence>
<evidence type="ECO:0000256" key="7">
    <source>
        <dbReference type="ARBA" id="ARBA00047292"/>
    </source>
</evidence>
<reference evidence="14" key="1">
    <citation type="submission" date="2015-06" db="EMBL/GenBank/DDBJ databases">
        <title>Expansion of signal transduction pathways in fungi by whole-genome duplication.</title>
        <authorList>
            <consortium name="DOE Joint Genome Institute"/>
            <person name="Corrochano L.M."/>
            <person name="Kuo A."/>
            <person name="Marcet-Houben M."/>
            <person name="Polaino S."/>
            <person name="Salamov A."/>
            <person name="Villalobos J.M."/>
            <person name="Alvarez M.I."/>
            <person name="Avalos J."/>
            <person name="Benito E.P."/>
            <person name="Benoit I."/>
            <person name="Burger G."/>
            <person name="Camino L.P."/>
            <person name="Canovas D."/>
            <person name="Cerda-Olmedo E."/>
            <person name="Cheng J.-F."/>
            <person name="Dominguez A."/>
            <person name="Elias M."/>
            <person name="Eslava A.P."/>
            <person name="Glaser F."/>
            <person name="Grimwood J."/>
            <person name="Gutierrez G."/>
            <person name="Heitman J."/>
            <person name="Henrissat B."/>
            <person name="Iturriaga E.A."/>
            <person name="Lang B.F."/>
            <person name="Lavin J.L."/>
            <person name="Lee S."/>
            <person name="Li W."/>
            <person name="Lindquist E."/>
            <person name="Lopez-Garcia S."/>
            <person name="Luque E.M."/>
            <person name="Marcos A.T."/>
            <person name="Martin J."/>
            <person name="McCluskey K."/>
            <person name="Medina H.R."/>
            <person name="Miralles-Duran A."/>
            <person name="Miyazaki A."/>
            <person name="Munoz-Torres E."/>
            <person name="Oguiza J.A."/>
            <person name="Ohm R."/>
            <person name="Olmedo M."/>
            <person name="Orejas M."/>
            <person name="Ortiz-Castellanos L."/>
            <person name="Pisabarro A.G."/>
            <person name="Rodriguez-Romero J."/>
            <person name="Ruiz-Herrera J."/>
            <person name="Ruiz-Vazquez R."/>
            <person name="Sanz C."/>
            <person name="Schackwitz W."/>
            <person name="Schmutz J."/>
            <person name="Shahriari M."/>
            <person name="Shelest E."/>
            <person name="Silva-Franco F."/>
            <person name="Soanes D."/>
            <person name="Syed K."/>
            <person name="Tagua V.G."/>
            <person name="Talbot N.J."/>
            <person name="Thon M."/>
            <person name="De vries R.P."/>
            <person name="Wiebenga A."/>
            <person name="Yadav J.S."/>
            <person name="Braun E.L."/>
            <person name="Baker S."/>
            <person name="Garre V."/>
            <person name="Horwitz B."/>
            <person name="Torres-Martinez S."/>
            <person name="Idnurm A."/>
            <person name="Herrera-Estrella A."/>
            <person name="Gabaldon T."/>
            <person name="Grigoriev I.V."/>
        </authorList>
    </citation>
    <scope>NUCLEOTIDE SEQUENCE [LARGE SCALE GENOMIC DNA]</scope>
    <source>
        <strain evidence="14">NRRL 1555(-)</strain>
    </source>
</reference>
<gene>
    <name evidence="13" type="ORF">PHYBLDRAFT_109875</name>
</gene>
<dbReference type="InterPro" id="IPR017441">
    <property type="entry name" value="Protein_kinase_ATP_BS"/>
</dbReference>
<dbReference type="Gene3D" id="1.10.510.10">
    <property type="entry name" value="Transferase(Phosphotransferase) domain 1"/>
    <property type="match status" value="1"/>
</dbReference>
<dbReference type="GO" id="GO:0005829">
    <property type="term" value="C:cytosol"/>
    <property type="evidence" value="ECO:0007669"/>
    <property type="project" value="TreeGrafter"/>
</dbReference>
<evidence type="ECO:0000259" key="12">
    <source>
        <dbReference type="PROSITE" id="PS51285"/>
    </source>
</evidence>
<evidence type="ECO:0000256" key="8">
    <source>
        <dbReference type="ARBA" id="ARBA00047454"/>
    </source>
</evidence>
<keyword evidence="3" id="KW-0808">Transferase</keyword>
<dbReference type="EC" id="2.7.11.11" evidence="1"/>
<comment type="catalytic activity">
    <reaction evidence="7">
        <text>L-threonyl-[protein] + ATP = O-phospho-L-threonyl-[protein] + ADP + H(+)</text>
        <dbReference type="Rhea" id="RHEA:46608"/>
        <dbReference type="Rhea" id="RHEA-COMP:11060"/>
        <dbReference type="Rhea" id="RHEA-COMP:11605"/>
        <dbReference type="ChEBI" id="CHEBI:15378"/>
        <dbReference type="ChEBI" id="CHEBI:30013"/>
        <dbReference type="ChEBI" id="CHEBI:30616"/>
        <dbReference type="ChEBI" id="CHEBI:61977"/>
        <dbReference type="ChEBI" id="CHEBI:456216"/>
        <dbReference type="EC" id="2.7.11.11"/>
    </reaction>
</comment>
<dbReference type="FunFam" id="3.30.200.20:FF:000005">
    <property type="entry name" value="cAMP-dependent protein kinase catalytic subunit"/>
    <property type="match status" value="1"/>
</dbReference>
<dbReference type="Proteomes" id="UP000077315">
    <property type="component" value="Unassembled WGS sequence"/>
</dbReference>
<protein>
    <recommendedName>
        <fullName evidence="1">cAMP-dependent protein kinase</fullName>
        <ecNumber evidence="1">2.7.11.11</ecNumber>
    </recommendedName>
</protein>
<dbReference type="SUPFAM" id="SSF56112">
    <property type="entry name" value="Protein kinase-like (PK-like)"/>
    <property type="match status" value="1"/>
</dbReference>
<comment type="similarity">
    <text evidence="10">Belongs to the protein kinase superfamily.</text>
</comment>
<evidence type="ECO:0000259" key="11">
    <source>
        <dbReference type="PROSITE" id="PS50011"/>
    </source>
</evidence>
<evidence type="ECO:0000256" key="3">
    <source>
        <dbReference type="ARBA" id="ARBA00022679"/>
    </source>
</evidence>
<dbReference type="EMBL" id="KV440976">
    <property type="protein sequence ID" value="OAD75839.1"/>
    <property type="molecule type" value="Genomic_DNA"/>
</dbReference>
<dbReference type="PROSITE" id="PS51285">
    <property type="entry name" value="AGC_KINASE_CTER"/>
    <property type="match status" value="1"/>
</dbReference>
<evidence type="ECO:0000313" key="13">
    <source>
        <dbReference type="EMBL" id="OAD75839.1"/>
    </source>
</evidence>
<name>A0A167NGC6_PHYB8</name>
<dbReference type="GO" id="GO:0005634">
    <property type="term" value="C:nucleus"/>
    <property type="evidence" value="ECO:0007669"/>
    <property type="project" value="TreeGrafter"/>
</dbReference>
<dbReference type="InterPro" id="IPR000961">
    <property type="entry name" value="AGC-kinase_C"/>
</dbReference>
<evidence type="ECO:0000313" key="14">
    <source>
        <dbReference type="Proteomes" id="UP000077315"/>
    </source>
</evidence>
<accession>A0A167NGC6</accession>
<dbReference type="GeneID" id="28989046"/>
<dbReference type="SMART" id="SM00220">
    <property type="entry name" value="S_TKc"/>
    <property type="match status" value="1"/>
</dbReference>
<feature type="domain" description="Protein kinase" evidence="11">
    <location>
        <begin position="7"/>
        <end position="261"/>
    </location>
</feature>
<feature type="domain" description="AGC-kinase C-terminal" evidence="12">
    <location>
        <begin position="262"/>
        <end position="317"/>
    </location>
</feature>
<dbReference type="FunCoup" id="A0A167NGC6">
    <property type="interactions" value="400"/>
</dbReference>
<evidence type="ECO:0000256" key="5">
    <source>
        <dbReference type="ARBA" id="ARBA00022777"/>
    </source>
</evidence>